<accession>A0A6G1X931</accession>
<dbReference type="PROSITE" id="PS50234">
    <property type="entry name" value="VWFA"/>
    <property type="match status" value="1"/>
</dbReference>
<dbReference type="InterPro" id="IPR002035">
    <property type="entry name" value="VWF_A"/>
</dbReference>
<dbReference type="SUPFAM" id="SSF53300">
    <property type="entry name" value="vWA-like"/>
    <property type="match status" value="1"/>
</dbReference>
<evidence type="ECO:0000313" key="3">
    <source>
        <dbReference type="EMBL" id="MRG87380.1"/>
    </source>
</evidence>
<dbReference type="AlphaFoldDB" id="A0A6G1X931"/>
<dbReference type="EMBL" id="WJNH01000009">
    <property type="protein sequence ID" value="MRG87380.1"/>
    <property type="molecule type" value="Genomic_DNA"/>
</dbReference>
<dbReference type="InterPro" id="IPR036465">
    <property type="entry name" value="vWFA_dom_sf"/>
</dbReference>
<gene>
    <name evidence="3" type="ORF">GH754_13875</name>
</gene>
<organism evidence="3 4">
    <name type="scientific">Salinibacillus xinjiangensis</name>
    <dbReference type="NCBI Taxonomy" id="1229268"/>
    <lineage>
        <taxon>Bacteria</taxon>
        <taxon>Bacillati</taxon>
        <taxon>Bacillota</taxon>
        <taxon>Bacilli</taxon>
        <taxon>Bacillales</taxon>
        <taxon>Bacillaceae</taxon>
        <taxon>Salinibacillus</taxon>
    </lineage>
</organism>
<feature type="domain" description="VWFA" evidence="2">
    <location>
        <begin position="172"/>
        <end position="360"/>
    </location>
</feature>
<name>A0A6G1X931_9BACI</name>
<dbReference type="OrthoDB" id="9783818at2"/>
<evidence type="ECO:0000259" key="2">
    <source>
        <dbReference type="PROSITE" id="PS50234"/>
    </source>
</evidence>
<evidence type="ECO:0000256" key="1">
    <source>
        <dbReference type="SAM" id="MobiDB-lite"/>
    </source>
</evidence>
<dbReference type="Gene3D" id="3.40.50.410">
    <property type="entry name" value="von Willebrand factor, type A domain"/>
    <property type="match status" value="1"/>
</dbReference>
<dbReference type="SMART" id="SM00327">
    <property type="entry name" value="VWA"/>
    <property type="match status" value="1"/>
</dbReference>
<feature type="region of interest" description="Disordered" evidence="1">
    <location>
        <begin position="29"/>
        <end position="72"/>
    </location>
</feature>
<sequence>MLFKIKTLIVFLVMILAIIGCTNDEKEEPLEPIAKEAEDQNNDENQPEENSKEEQSPSAAEEEPNIEVDPLPTTFKELEKLKVGVDAGPLYESGKDTQEQNKEIAEHFKDLPLPEDKANPSELELDYLFREMLKRVQLDFQGPEQIMKEIKFQSLGNPDIEDARYQFKENLNVVILLDASGSMAQVIDGKTKMAAAKDAISNFLGELPEETNVALRVYGHKGTGSDSDKELSCSSSELVYGFDSYESSSFDRALSQVKPAGWTPTGLALSDAQKDLSSYDGKKNTNIVYLVSDGIETCDTNPVESAKELYDSEITPIINVLGFDVDGEGQNHLQEIADSVDGIYQTVSDENELAKELDKVNDIAQAWEEWKDKGMESLDYQKTTNSLKIFSYVTDQSVKETDERNSMNFIVRALEEHGYISSEAKRYLLEKNKEYHAWIQSEVNQLEEELDALNESSYKEAVKALEEKYELNVE</sequence>
<proteinExistence type="predicted"/>
<evidence type="ECO:0000313" key="4">
    <source>
        <dbReference type="Proteomes" id="UP000480185"/>
    </source>
</evidence>
<comment type="caution">
    <text evidence="3">The sequence shown here is derived from an EMBL/GenBank/DDBJ whole genome shotgun (WGS) entry which is preliminary data.</text>
</comment>
<dbReference type="Pfam" id="PF00092">
    <property type="entry name" value="VWA"/>
    <property type="match status" value="1"/>
</dbReference>
<protein>
    <submittedName>
        <fullName evidence="3">VWA domain-containing protein</fullName>
    </submittedName>
</protein>
<dbReference type="Proteomes" id="UP000480185">
    <property type="component" value="Unassembled WGS sequence"/>
</dbReference>
<keyword evidence="4" id="KW-1185">Reference proteome</keyword>
<dbReference type="PROSITE" id="PS51257">
    <property type="entry name" value="PROKAR_LIPOPROTEIN"/>
    <property type="match status" value="1"/>
</dbReference>
<reference evidence="3 4" key="1">
    <citation type="submission" date="2019-11" db="EMBL/GenBank/DDBJ databases">
        <authorList>
            <person name="Li J."/>
        </authorList>
    </citation>
    <scope>NUCLEOTIDE SEQUENCE [LARGE SCALE GENOMIC DNA]</scope>
    <source>
        <strain evidence="3 4">J4</strain>
    </source>
</reference>